<proteinExistence type="predicted"/>
<protein>
    <submittedName>
        <fullName evidence="3">Uncharacterized protein</fullName>
    </submittedName>
</protein>
<dbReference type="AlphaFoldDB" id="A0A6J4RHC0"/>
<organism evidence="3">
    <name type="scientific">uncultured Rubrobacteraceae bacterium</name>
    <dbReference type="NCBI Taxonomy" id="349277"/>
    <lineage>
        <taxon>Bacteria</taxon>
        <taxon>Bacillati</taxon>
        <taxon>Actinomycetota</taxon>
        <taxon>Rubrobacteria</taxon>
        <taxon>Rubrobacterales</taxon>
        <taxon>Rubrobacteraceae</taxon>
        <taxon>environmental samples</taxon>
    </lineage>
</organism>
<evidence type="ECO:0000256" key="1">
    <source>
        <dbReference type="SAM" id="MobiDB-lite"/>
    </source>
</evidence>
<accession>A0A6J4RHC0</accession>
<reference evidence="3" key="1">
    <citation type="submission" date="2020-02" db="EMBL/GenBank/DDBJ databases">
        <authorList>
            <person name="Meier V. D."/>
        </authorList>
    </citation>
    <scope>NUCLEOTIDE SEQUENCE</scope>
    <source>
        <strain evidence="3">AVDCRST_MAG25</strain>
    </source>
</reference>
<sequence>MASVRPDGTFGARSTRSSSQEEIVNGGSMVKLVWGIATLISLLVVLVLLMTGNVSL</sequence>
<keyword evidence="2" id="KW-1133">Transmembrane helix</keyword>
<evidence type="ECO:0000256" key="2">
    <source>
        <dbReference type="SAM" id="Phobius"/>
    </source>
</evidence>
<keyword evidence="2" id="KW-0472">Membrane</keyword>
<gene>
    <name evidence="3" type="ORF">AVDCRST_MAG25-1702</name>
</gene>
<keyword evidence="2" id="KW-0812">Transmembrane</keyword>
<feature type="transmembrane region" description="Helical" evidence="2">
    <location>
        <begin position="32"/>
        <end position="51"/>
    </location>
</feature>
<feature type="compositionally biased region" description="Polar residues" evidence="1">
    <location>
        <begin position="12"/>
        <end position="22"/>
    </location>
</feature>
<name>A0A6J4RHC0_9ACTN</name>
<evidence type="ECO:0000313" key="3">
    <source>
        <dbReference type="EMBL" id="CAA9467580.1"/>
    </source>
</evidence>
<feature type="region of interest" description="Disordered" evidence="1">
    <location>
        <begin position="1"/>
        <end position="22"/>
    </location>
</feature>
<dbReference type="EMBL" id="CADCVI010000101">
    <property type="protein sequence ID" value="CAA9467580.1"/>
    <property type="molecule type" value="Genomic_DNA"/>
</dbReference>